<gene>
    <name evidence="5" type="ORF">E0F88_19330</name>
</gene>
<feature type="DNA-binding region" description="H-T-H motif" evidence="2">
    <location>
        <begin position="33"/>
        <end position="52"/>
    </location>
</feature>
<accession>A0A4R5DIR5</accession>
<dbReference type="PROSITE" id="PS50977">
    <property type="entry name" value="HTH_TETR_2"/>
    <property type="match status" value="1"/>
</dbReference>
<dbReference type="SUPFAM" id="SSF46689">
    <property type="entry name" value="Homeodomain-like"/>
    <property type="match status" value="1"/>
</dbReference>
<dbReference type="GO" id="GO:0003677">
    <property type="term" value="F:DNA binding"/>
    <property type="evidence" value="ECO:0007669"/>
    <property type="project" value="UniProtKB-UniRule"/>
</dbReference>
<organism evidence="5 6">
    <name type="scientific">Dyadobacter psychrotolerans</name>
    <dbReference type="NCBI Taxonomy" id="2541721"/>
    <lineage>
        <taxon>Bacteria</taxon>
        <taxon>Pseudomonadati</taxon>
        <taxon>Bacteroidota</taxon>
        <taxon>Cytophagia</taxon>
        <taxon>Cytophagales</taxon>
        <taxon>Spirosomataceae</taxon>
        <taxon>Dyadobacter</taxon>
    </lineage>
</organism>
<dbReference type="PANTHER" id="PTHR43479:SF11">
    <property type="entry name" value="ACREF_ENVCD OPERON REPRESSOR-RELATED"/>
    <property type="match status" value="1"/>
</dbReference>
<dbReference type="InterPro" id="IPR001647">
    <property type="entry name" value="HTH_TetR"/>
</dbReference>
<evidence type="ECO:0000313" key="5">
    <source>
        <dbReference type="EMBL" id="TDE13207.1"/>
    </source>
</evidence>
<sequence>MEDIIRRNRKQTEQRLISAAGEVFRTNGYAGIKLNKVARQAGVQKNLIYRYFGSVQKLFREYILKQDYWSFYHKNLDNILEENQQDSGRNLAKNVLEKQLDYFYSNSEMQQVIRWEICEKNEISRGISDARERLGEEMLGLTDPYFRGSKVNFRALLALQIAGIYYFVLHAMVNGSTFCGIDISKESDMKELHRTLKQIIDWAYEKASS</sequence>
<dbReference type="PANTHER" id="PTHR43479">
    <property type="entry name" value="ACREF/ENVCD OPERON REPRESSOR-RELATED"/>
    <property type="match status" value="1"/>
</dbReference>
<dbReference type="Gene3D" id="1.10.357.10">
    <property type="entry name" value="Tetracycline Repressor, domain 2"/>
    <property type="match status" value="1"/>
</dbReference>
<keyword evidence="3" id="KW-0812">Transmembrane</keyword>
<evidence type="ECO:0000259" key="4">
    <source>
        <dbReference type="PROSITE" id="PS50977"/>
    </source>
</evidence>
<dbReference type="Pfam" id="PF00440">
    <property type="entry name" value="TetR_N"/>
    <property type="match status" value="1"/>
</dbReference>
<proteinExistence type="predicted"/>
<dbReference type="OrthoDB" id="836882at2"/>
<dbReference type="InterPro" id="IPR050624">
    <property type="entry name" value="HTH-type_Tx_Regulator"/>
</dbReference>
<keyword evidence="1 2" id="KW-0238">DNA-binding</keyword>
<keyword evidence="6" id="KW-1185">Reference proteome</keyword>
<evidence type="ECO:0000313" key="6">
    <source>
        <dbReference type="Proteomes" id="UP000294850"/>
    </source>
</evidence>
<comment type="caution">
    <text evidence="5">The sequence shown here is derived from an EMBL/GenBank/DDBJ whole genome shotgun (WGS) entry which is preliminary data.</text>
</comment>
<name>A0A4R5DIR5_9BACT</name>
<keyword evidence="3" id="KW-1133">Transmembrane helix</keyword>
<evidence type="ECO:0000256" key="3">
    <source>
        <dbReference type="SAM" id="Phobius"/>
    </source>
</evidence>
<protein>
    <submittedName>
        <fullName evidence="5">TetR/AcrR family transcriptional regulator</fullName>
    </submittedName>
</protein>
<feature type="domain" description="HTH tetR-type" evidence="4">
    <location>
        <begin position="10"/>
        <end position="70"/>
    </location>
</feature>
<dbReference type="InterPro" id="IPR009057">
    <property type="entry name" value="Homeodomain-like_sf"/>
</dbReference>
<feature type="transmembrane region" description="Helical" evidence="3">
    <location>
        <begin position="155"/>
        <end position="173"/>
    </location>
</feature>
<dbReference type="EMBL" id="SMFL01000007">
    <property type="protein sequence ID" value="TDE13207.1"/>
    <property type="molecule type" value="Genomic_DNA"/>
</dbReference>
<reference evidence="5 6" key="1">
    <citation type="submission" date="2019-03" db="EMBL/GenBank/DDBJ databases">
        <title>Dyadobacter AR-3-6 sp. nov., isolated from arctic soil.</title>
        <authorList>
            <person name="Chaudhary D.K."/>
        </authorList>
    </citation>
    <scope>NUCLEOTIDE SEQUENCE [LARGE SCALE GENOMIC DNA]</scope>
    <source>
        <strain evidence="5 6">AR-3-6</strain>
    </source>
</reference>
<evidence type="ECO:0000256" key="2">
    <source>
        <dbReference type="PROSITE-ProRule" id="PRU00335"/>
    </source>
</evidence>
<keyword evidence="3" id="KW-0472">Membrane</keyword>
<dbReference type="RefSeq" id="WP_131959928.1">
    <property type="nucleotide sequence ID" value="NZ_SMFL01000007.1"/>
</dbReference>
<evidence type="ECO:0000256" key="1">
    <source>
        <dbReference type="ARBA" id="ARBA00023125"/>
    </source>
</evidence>
<dbReference type="PRINTS" id="PR00455">
    <property type="entry name" value="HTHTETR"/>
</dbReference>
<dbReference type="Proteomes" id="UP000294850">
    <property type="component" value="Unassembled WGS sequence"/>
</dbReference>
<dbReference type="AlphaFoldDB" id="A0A4R5DIR5"/>